<dbReference type="RefSeq" id="WP_164953448.1">
    <property type="nucleotide sequence ID" value="NZ_CP047363.1"/>
</dbReference>
<dbReference type="Proteomes" id="UP000501122">
    <property type="component" value="Chromosome"/>
</dbReference>
<name>A0AAE7C011_9STAP</name>
<evidence type="ECO:0000313" key="1">
    <source>
        <dbReference type="EMBL" id="QIH78327.1"/>
    </source>
</evidence>
<proteinExistence type="predicted"/>
<gene>
    <name evidence="1" type="ORF">GTN30_06545</name>
</gene>
<sequence length="88" mass="10295">MKLSYDYEDMIRELKADIEEGLIDYEDTIRIERGETRIATTSFVGGIGAYSPIIDYLFPEDEEIEGRTYEKMSVKGVLFEMEHYNKIL</sequence>
<accession>A0AAE7C011</accession>
<dbReference type="AlphaFoldDB" id="A0AAE7C011"/>
<protein>
    <submittedName>
        <fullName evidence="1">Uncharacterized protein</fullName>
    </submittedName>
</protein>
<reference evidence="1" key="1">
    <citation type="journal article" date="2020" name="Antimicrob. Agents Chemother.">
        <title>The novel macrolide resistance genes mef(D), msr(F) and msr(H) are present on resistance islands in Macrococcus canis, Macrococcus caseolyticus and Staphylococcus aureus.</title>
        <authorList>
            <person name="Schwendener S."/>
            <person name="Dona V."/>
            <person name="Perreten V."/>
        </authorList>
    </citation>
    <scope>NUCLEOTIDE SEQUENCE</scope>
    <source>
        <strain evidence="1">Epi0076A</strain>
    </source>
</reference>
<evidence type="ECO:0000313" key="2">
    <source>
        <dbReference type="Proteomes" id="UP000501122"/>
    </source>
</evidence>
<dbReference type="EMBL" id="CP047363">
    <property type="protein sequence ID" value="QIH78327.1"/>
    <property type="molecule type" value="Genomic_DNA"/>
</dbReference>
<organism evidence="1 2">
    <name type="scientific">Macrococcoides canis</name>
    <dbReference type="NCBI Taxonomy" id="1855823"/>
    <lineage>
        <taxon>Bacteria</taxon>
        <taxon>Bacillati</taxon>
        <taxon>Bacillota</taxon>
        <taxon>Bacilli</taxon>
        <taxon>Bacillales</taxon>
        <taxon>Staphylococcaceae</taxon>
        <taxon>Macrococcoides</taxon>
    </lineage>
</organism>